<dbReference type="InterPro" id="IPR008271">
    <property type="entry name" value="Ser/Thr_kinase_AS"/>
</dbReference>
<evidence type="ECO:0000256" key="10">
    <source>
        <dbReference type="ARBA" id="ARBA00022989"/>
    </source>
</evidence>
<dbReference type="GO" id="GO:0006950">
    <property type="term" value="P:response to stress"/>
    <property type="evidence" value="ECO:0007669"/>
    <property type="project" value="UniProtKB-ARBA"/>
</dbReference>
<dbReference type="PANTHER" id="PTHR27002:SF181">
    <property type="entry name" value="RECEPTOR-LIKE SERINE_THREONINE-PROTEIN KINASE"/>
    <property type="match status" value="1"/>
</dbReference>
<comment type="caution">
    <text evidence="14">The sequence shown here is derived from an EMBL/GenBank/DDBJ whole genome shotgun (WGS) entry which is preliminary data.</text>
</comment>
<keyword evidence="10" id="KW-1133">Transmembrane helix</keyword>
<evidence type="ECO:0000256" key="7">
    <source>
        <dbReference type="ARBA" id="ARBA00022741"/>
    </source>
</evidence>
<evidence type="ECO:0000256" key="5">
    <source>
        <dbReference type="ARBA" id="ARBA00022729"/>
    </source>
</evidence>
<evidence type="ECO:0000256" key="8">
    <source>
        <dbReference type="ARBA" id="ARBA00022777"/>
    </source>
</evidence>
<keyword evidence="11" id="KW-0472">Membrane</keyword>
<keyword evidence="4" id="KW-0812">Transmembrane</keyword>
<dbReference type="EMBL" id="JAMRDG010000002">
    <property type="protein sequence ID" value="KAJ3688032.1"/>
    <property type="molecule type" value="Genomic_DNA"/>
</dbReference>
<evidence type="ECO:0000256" key="2">
    <source>
        <dbReference type="ARBA" id="ARBA00022527"/>
    </source>
</evidence>
<evidence type="ECO:0000256" key="1">
    <source>
        <dbReference type="ARBA" id="ARBA00004167"/>
    </source>
</evidence>
<gene>
    <name evidence="14" type="ORF">LUZ61_017196</name>
</gene>
<evidence type="ECO:0000259" key="13">
    <source>
        <dbReference type="PROSITE" id="PS50011"/>
    </source>
</evidence>
<accession>A0AAD5Z6X5</accession>
<dbReference type="PANTHER" id="PTHR27002">
    <property type="entry name" value="RECEPTOR-LIKE SERINE/THREONINE-PROTEIN KINASE SD1-8"/>
    <property type="match status" value="1"/>
</dbReference>
<dbReference type="Gene3D" id="1.10.510.10">
    <property type="entry name" value="Transferase(Phosphotransferase) domain 1"/>
    <property type="match status" value="1"/>
</dbReference>
<keyword evidence="9" id="KW-0067">ATP-binding</keyword>
<organism evidence="14 15">
    <name type="scientific">Rhynchospora tenuis</name>
    <dbReference type="NCBI Taxonomy" id="198213"/>
    <lineage>
        <taxon>Eukaryota</taxon>
        <taxon>Viridiplantae</taxon>
        <taxon>Streptophyta</taxon>
        <taxon>Embryophyta</taxon>
        <taxon>Tracheophyta</taxon>
        <taxon>Spermatophyta</taxon>
        <taxon>Magnoliopsida</taxon>
        <taxon>Liliopsida</taxon>
        <taxon>Poales</taxon>
        <taxon>Cyperaceae</taxon>
        <taxon>Cyperoideae</taxon>
        <taxon>Rhynchosporeae</taxon>
        <taxon>Rhynchospora</taxon>
    </lineage>
</organism>
<evidence type="ECO:0000256" key="4">
    <source>
        <dbReference type="ARBA" id="ARBA00022692"/>
    </source>
</evidence>
<dbReference type="InterPro" id="IPR001245">
    <property type="entry name" value="Ser-Thr/Tyr_kinase_cat_dom"/>
</dbReference>
<dbReference type="AlphaFoldDB" id="A0AAD5Z6X5"/>
<dbReference type="PIRSF" id="PIRSF000654">
    <property type="entry name" value="Integrin-linked_kinase"/>
    <property type="match status" value="1"/>
</dbReference>
<dbReference type="PROSITE" id="PS00108">
    <property type="entry name" value="PROTEIN_KINASE_ST"/>
    <property type="match status" value="1"/>
</dbReference>
<evidence type="ECO:0000256" key="9">
    <source>
        <dbReference type="ARBA" id="ARBA00022840"/>
    </source>
</evidence>
<dbReference type="GO" id="GO:0005886">
    <property type="term" value="C:plasma membrane"/>
    <property type="evidence" value="ECO:0007669"/>
    <property type="project" value="TreeGrafter"/>
</dbReference>
<keyword evidence="8" id="KW-0418">Kinase</keyword>
<keyword evidence="7" id="KW-0547">Nucleotide-binding</keyword>
<dbReference type="SMART" id="SM00220">
    <property type="entry name" value="S_TKc"/>
    <property type="match status" value="1"/>
</dbReference>
<comment type="subcellular location">
    <subcellularLocation>
        <location evidence="1">Membrane</location>
        <topology evidence="1">Single-pass membrane protein</topology>
    </subcellularLocation>
</comment>
<dbReference type="InterPro" id="IPR000719">
    <property type="entry name" value="Prot_kinase_dom"/>
</dbReference>
<keyword evidence="15" id="KW-1185">Reference proteome</keyword>
<keyword evidence="5" id="KW-0732">Signal</keyword>
<dbReference type="FunFam" id="3.30.200.20:FF:001120">
    <property type="entry name" value="Putative DUF26-domain receptor-like protein kinase family protein"/>
    <property type="match status" value="1"/>
</dbReference>
<dbReference type="InterPro" id="IPR011009">
    <property type="entry name" value="Kinase-like_dom_sf"/>
</dbReference>
<name>A0AAD5Z6X5_9POAL</name>
<evidence type="ECO:0000313" key="14">
    <source>
        <dbReference type="EMBL" id="KAJ3688032.1"/>
    </source>
</evidence>
<evidence type="ECO:0000256" key="12">
    <source>
        <dbReference type="ARBA" id="ARBA00023180"/>
    </source>
</evidence>
<proteinExistence type="predicted"/>
<dbReference type="Pfam" id="PF07714">
    <property type="entry name" value="PK_Tyr_Ser-Thr"/>
    <property type="match status" value="1"/>
</dbReference>
<feature type="domain" description="Protein kinase" evidence="13">
    <location>
        <begin position="1"/>
        <end position="277"/>
    </location>
</feature>
<keyword evidence="6" id="KW-0677">Repeat</keyword>
<keyword evidence="12" id="KW-0325">Glycoprotein</keyword>
<dbReference type="PROSITE" id="PS50011">
    <property type="entry name" value="PROTEIN_KINASE_DOM"/>
    <property type="match status" value="1"/>
</dbReference>
<evidence type="ECO:0000313" key="15">
    <source>
        <dbReference type="Proteomes" id="UP001210211"/>
    </source>
</evidence>
<dbReference type="SUPFAM" id="SSF56112">
    <property type="entry name" value="Protein kinase-like (PK-like)"/>
    <property type="match status" value="1"/>
</dbReference>
<dbReference type="FunFam" id="1.10.510.10:FF:000129">
    <property type="entry name" value="cysteine-rich receptor-like protein kinase 10"/>
    <property type="match status" value="1"/>
</dbReference>
<dbReference type="GO" id="GO:0004674">
    <property type="term" value="F:protein serine/threonine kinase activity"/>
    <property type="evidence" value="ECO:0007669"/>
    <property type="project" value="UniProtKB-KW"/>
</dbReference>
<evidence type="ECO:0000256" key="6">
    <source>
        <dbReference type="ARBA" id="ARBA00022737"/>
    </source>
</evidence>
<dbReference type="Proteomes" id="UP001210211">
    <property type="component" value="Unassembled WGS sequence"/>
</dbReference>
<sequence>MVIKYENNSQGILPNGQEIAVKRLSGSSSQGIREFVNEVDLLAKLKHKNLVQLLGCCVQRQEKLICYEYLPNGSLDMILFEKESSKYMELGWKMRYKIIEGISRGLFYLHEESPIKIIHRDLKASNILLDRNMNPKISDFGLARFFEDELTHKETSKIAGTFGYMAPEYVLHGTFSAKSDVYIFGVLLLEIVTGQKNSSFLGSSRASNLISYAWQHCAEGTIQEMIDPILEDEYLDDITRCINVALHCVQEDPINRPNMEMINLMLGGSAGTVQPVFPAAWSFNQTADMSTRDNNLGTKRKTITESIL</sequence>
<dbReference type="GO" id="GO:0005524">
    <property type="term" value="F:ATP binding"/>
    <property type="evidence" value="ECO:0007669"/>
    <property type="project" value="UniProtKB-KW"/>
</dbReference>
<keyword evidence="3" id="KW-0808">Transferase</keyword>
<protein>
    <recommendedName>
        <fullName evidence="13">Protein kinase domain-containing protein</fullName>
    </recommendedName>
</protein>
<reference evidence="14 15" key="1">
    <citation type="journal article" date="2022" name="Cell">
        <title>Repeat-based holocentromeres influence genome architecture and karyotype evolution.</title>
        <authorList>
            <person name="Hofstatter P.G."/>
            <person name="Thangavel G."/>
            <person name="Lux T."/>
            <person name="Neumann P."/>
            <person name="Vondrak T."/>
            <person name="Novak P."/>
            <person name="Zhang M."/>
            <person name="Costa L."/>
            <person name="Castellani M."/>
            <person name="Scott A."/>
            <person name="Toegelov H."/>
            <person name="Fuchs J."/>
            <person name="Mata-Sucre Y."/>
            <person name="Dias Y."/>
            <person name="Vanzela A.L.L."/>
            <person name="Huettel B."/>
            <person name="Almeida C.C.S."/>
            <person name="Simkova H."/>
            <person name="Souza G."/>
            <person name="Pedrosa-Harand A."/>
            <person name="Macas J."/>
            <person name="Mayer K.F.X."/>
            <person name="Houben A."/>
            <person name="Marques A."/>
        </authorList>
    </citation>
    <scope>NUCLEOTIDE SEQUENCE [LARGE SCALE GENOMIC DNA]</scope>
    <source>
        <strain evidence="14">RhyTen1mFocal</strain>
    </source>
</reference>
<keyword evidence="2" id="KW-0723">Serine/threonine-protein kinase</keyword>
<evidence type="ECO:0000256" key="11">
    <source>
        <dbReference type="ARBA" id="ARBA00023136"/>
    </source>
</evidence>
<dbReference type="Gene3D" id="3.30.200.20">
    <property type="entry name" value="Phosphorylase Kinase, domain 1"/>
    <property type="match status" value="1"/>
</dbReference>
<evidence type="ECO:0000256" key="3">
    <source>
        <dbReference type="ARBA" id="ARBA00022679"/>
    </source>
</evidence>